<dbReference type="KEGG" id="pti:PHATRDRAFT_48813"/>
<feature type="compositionally biased region" description="Polar residues" evidence="1">
    <location>
        <begin position="249"/>
        <end position="271"/>
    </location>
</feature>
<accession>B7G8G7</accession>
<feature type="region of interest" description="Disordered" evidence="1">
    <location>
        <begin position="173"/>
        <end position="317"/>
    </location>
</feature>
<feature type="compositionally biased region" description="Polar residues" evidence="1">
    <location>
        <begin position="1"/>
        <end position="12"/>
    </location>
</feature>
<sequence length="317" mass="34307">MRKGSQTLSLTRRNNRRKSSTPTEEAPVADAPDTAPTSMASSDPPPKARAKQQNSSKVTPDQAVLTAKNYRMAKELSELRVRHREECKNVTRLTMENMNLASRCREAISHVAMLKKELALTQKQTGSVLTRKELEHSQNTGTSASVSTVECNDTNVPEVLVPTRQPEVHQLAPLSTSQSVAGPTVTAKANSVSRKSDEGVKKDTPGRLCPIHEPPSKSTKESGTGASPTLTLTANSTDESSETESTLTKNDGMQLVNSSEGSTVSPRQNLTPPSPAVLSEDAESEVEDSPDSHDIPIGTADSDEFEEQLSVDREYWN</sequence>
<feature type="compositionally biased region" description="Basic and acidic residues" evidence="1">
    <location>
        <begin position="194"/>
        <end position="205"/>
    </location>
</feature>
<evidence type="ECO:0000313" key="2">
    <source>
        <dbReference type="EMBL" id="EEC45166.1"/>
    </source>
</evidence>
<dbReference type="AlphaFoldDB" id="B7G8G7"/>
<evidence type="ECO:0000256" key="1">
    <source>
        <dbReference type="SAM" id="MobiDB-lite"/>
    </source>
</evidence>
<dbReference type="PaxDb" id="2850-Phatr48813"/>
<dbReference type="GeneID" id="7195118"/>
<protein>
    <submittedName>
        <fullName evidence="2">Uncharacterized protein</fullName>
    </submittedName>
</protein>
<reference evidence="2 3" key="1">
    <citation type="journal article" date="2008" name="Nature">
        <title>The Phaeodactylum genome reveals the evolutionary history of diatom genomes.</title>
        <authorList>
            <person name="Bowler C."/>
            <person name="Allen A.E."/>
            <person name="Badger J.H."/>
            <person name="Grimwood J."/>
            <person name="Jabbari K."/>
            <person name="Kuo A."/>
            <person name="Maheswari U."/>
            <person name="Martens C."/>
            <person name="Maumus F."/>
            <person name="Otillar R.P."/>
            <person name="Rayko E."/>
            <person name="Salamov A."/>
            <person name="Vandepoele K."/>
            <person name="Beszteri B."/>
            <person name="Gruber A."/>
            <person name="Heijde M."/>
            <person name="Katinka M."/>
            <person name="Mock T."/>
            <person name="Valentin K."/>
            <person name="Verret F."/>
            <person name="Berges J.A."/>
            <person name="Brownlee C."/>
            <person name="Cadoret J.P."/>
            <person name="Chiovitti A."/>
            <person name="Choi C.J."/>
            <person name="Coesel S."/>
            <person name="De Martino A."/>
            <person name="Detter J.C."/>
            <person name="Durkin C."/>
            <person name="Falciatore A."/>
            <person name="Fournet J."/>
            <person name="Haruta M."/>
            <person name="Huysman M.J."/>
            <person name="Jenkins B.D."/>
            <person name="Jiroutova K."/>
            <person name="Jorgensen R.E."/>
            <person name="Joubert Y."/>
            <person name="Kaplan A."/>
            <person name="Kroger N."/>
            <person name="Kroth P.G."/>
            <person name="La Roche J."/>
            <person name="Lindquist E."/>
            <person name="Lommer M."/>
            <person name="Martin-Jezequel V."/>
            <person name="Lopez P.J."/>
            <person name="Lucas S."/>
            <person name="Mangogna M."/>
            <person name="McGinnis K."/>
            <person name="Medlin L.K."/>
            <person name="Montsant A."/>
            <person name="Oudot-Le Secq M.P."/>
            <person name="Napoli C."/>
            <person name="Obornik M."/>
            <person name="Parker M.S."/>
            <person name="Petit J.L."/>
            <person name="Porcel B.M."/>
            <person name="Poulsen N."/>
            <person name="Robison M."/>
            <person name="Rychlewski L."/>
            <person name="Rynearson T.A."/>
            <person name="Schmutz J."/>
            <person name="Shapiro H."/>
            <person name="Siaut M."/>
            <person name="Stanley M."/>
            <person name="Sussman M.R."/>
            <person name="Taylor A.R."/>
            <person name="Vardi A."/>
            <person name="von Dassow P."/>
            <person name="Vyverman W."/>
            <person name="Willis A."/>
            <person name="Wyrwicz L.S."/>
            <person name="Rokhsar D.S."/>
            <person name="Weissenbach J."/>
            <person name="Armbrust E.V."/>
            <person name="Green B.R."/>
            <person name="Van de Peer Y."/>
            <person name="Grigoriev I.V."/>
        </authorList>
    </citation>
    <scope>NUCLEOTIDE SEQUENCE [LARGE SCALE GENOMIC DNA]</scope>
    <source>
        <strain evidence="2 3">CCAP 1055/1</strain>
    </source>
</reference>
<organism evidence="2 3">
    <name type="scientific">Phaeodactylum tricornutum (strain CCAP 1055/1)</name>
    <dbReference type="NCBI Taxonomy" id="556484"/>
    <lineage>
        <taxon>Eukaryota</taxon>
        <taxon>Sar</taxon>
        <taxon>Stramenopiles</taxon>
        <taxon>Ochrophyta</taxon>
        <taxon>Bacillariophyta</taxon>
        <taxon>Bacillariophyceae</taxon>
        <taxon>Bacillariophycidae</taxon>
        <taxon>Naviculales</taxon>
        <taxon>Phaeodactylaceae</taxon>
        <taxon>Phaeodactylum</taxon>
    </lineage>
</organism>
<feature type="compositionally biased region" description="Low complexity" evidence="1">
    <location>
        <begin position="26"/>
        <end position="37"/>
    </location>
</feature>
<dbReference type="InParanoid" id="B7G8G7"/>
<proteinExistence type="predicted"/>
<dbReference type="RefSeq" id="XP_002183466.1">
    <property type="nucleotide sequence ID" value="XM_002183430.1"/>
</dbReference>
<feature type="region of interest" description="Disordered" evidence="1">
    <location>
        <begin position="1"/>
        <end position="63"/>
    </location>
</feature>
<dbReference type="OrthoDB" id="48091at2759"/>
<dbReference type="eggNOG" id="ENOG502SWEG">
    <property type="taxonomic scope" value="Eukaryota"/>
</dbReference>
<feature type="compositionally biased region" description="Polar residues" evidence="1">
    <location>
        <begin position="221"/>
        <end position="235"/>
    </location>
</feature>
<dbReference type="HOGENOM" id="CLU_342109_0_0_1"/>
<feature type="compositionally biased region" description="Polar residues" evidence="1">
    <location>
        <begin position="173"/>
        <end position="193"/>
    </location>
</feature>
<evidence type="ECO:0000313" key="3">
    <source>
        <dbReference type="Proteomes" id="UP000000759"/>
    </source>
</evidence>
<keyword evidence="3" id="KW-1185">Reference proteome</keyword>
<feature type="compositionally biased region" description="Acidic residues" evidence="1">
    <location>
        <begin position="280"/>
        <end position="289"/>
    </location>
</feature>
<dbReference type="Proteomes" id="UP000000759">
    <property type="component" value="Chromosome 19"/>
</dbReference>
<reference evidence="3" key="2">
    <citation type="submission" date="2008-08" db="EMBL/GenBank/DDBJ databases">
        <authorList>
            <consortium name="Diatom Consortium"/>
            <person name="Grigoriev I."/>
            <person name="Grimwood J."/>
            <person name="Kuo A."/>
            <person name="Otillar R.P."/>
            <person name="Salamov A."/>
            <person name="Detter J.C."/>
            <person name="Lindquist E."/>
            <person name="Shapiro H."/>
            <person name="Lucas S."/>
            <person name="Glavina del Rio T."/>
            <person name="Pitluck S."/>
            <person name="Rokhsar D."/>
            <person name="Bowler C."/>
        </authorList>
    </citation>
    <scope>GENOME REANNOTATION</scope>
    <source>
        <strain evidence="3">CCAP 1055/1</strain>
    </source>
</reference>
<name>B7G8G7_PHATC</name>
<dbReference type="EMBL" id="CM000621">
    <property type="protein sequence ID" value="EEC45166.1"/>
    <property type="molecule type" value="Genomic_DNA"/>
</dbReference>
<gene>
    <name evidence="2" type="ORF">PHATRDRAFT_48813</name>
</gene>